<evidence type="ECO:0000256" key="4">
    <source>
        <dbReference type="ARBA" id="ARBA00022842"/>
    </source>
</evidence>
<evidence type="ECO:0000256" key="2">
    <source>
        <dbReference type="ARBA" id="ARBA00008031"/>
    </source>
</evidence>
<comment type="cofactor">
    <cofactor evidence="1">
        <name>Mg(2+)</name>
        <dbReference type="ChEBI" id="CHEBI:18420"/>
    </cofactor>
</comment>
<dbReference type="InterPro" id="IPR013341">
    <property type="entry name" value="Mandelate_racemase_N_dom"/>
</dbReference>
<protein>
    <submittedName>
        <fullName evidence="7">L-alanine-DL-glutamate epimerase</fullName>
    </submittedName>
</protein>
<dbReference type="CDD" id="cd03319">
    <property type="entry name" value="L-Ala-DL-Glu_epimerase"/>
    <property type="match status" value="1"/>
</dbReference>
<evidence type="ECO:0000256" key="5">
    <source>
        <dbReference type="ARBA" id="ARBA00023235"/>
    </source>
</evidence>
<dbReference type="PANTHER" id="PTHR48073:SF2">
    <property type="entry name" value="O-SUCCINYLBENZOATE SYNTHASE"/>
    <property type="match status" value="1"/>
</dbReference>
<keyword evidence="3" id="KW-0479">Metal-binding</keyword>
<comment type="similarity">
    <text evidence="2">Belongs to the mandelate racemase/muconate lactonizing enzyme family.</text>
</comment>
<dbReference type="InterPro" id="IPR036849">
    <property type="entry name" value="Enolase-like_C_sf"/>
</dbReference>
<dbReference type="InterPro" id="IPR029065">
    <property type="entry name" value="Enolase_C-like"/>
</dbReference>
<dbReference type="Gene3D" id="3.30.390.10">
    <property type="entry name" value="Enolase-like, N-terminal domain"/>
    <property type="match status" value="1"/>
</dbReference>
<reference evidence="7" key="1">
    <citation type="submission" date="2016-10" db="EMBL/GenBank/DDBJ databases">
        <authorList>
            <person name="de Groot N.N."/>
        </authorList>
    </citation>
    <scope>NUCLEOTIDE SEQUENCE</scope>
</reference>
<dbReference type="EMBL" id="FPHE01000061">
    <property type="protein sequence ID" value="SFV55365.1"/>
    <property type="molecule type" value="Genomic_DNA"/>
</dbReference>
<dbReference type="PANTHER" id="PTHR48073">
    <property type="entry name" value="O-SUCCINYLBENZOATE SYNTHASE-RELATED"/>
    <property type="match status" value="1"/>
</dbReference>
<sequence>MKIKDIKTQTLKAPLKTPFKTALRTVTHLEDLVVMIYTDNELIGYGEGASTAVITGETLTSMRGAIEHIKPMLIDREVEDFNALLRTIEESMIHNTTIKSALEMAVYDLLAQSLKLPLYKLLGGSQTKFETDITISLNDIDTMIEDCQKAINLGYGILKIKVGESIAKDYNRIKTIAKRFPNITLRIDANQAWSAKESVILLQKLENQGIVTQLIEQPVKANDFRGMKYIKERTITPLLADESVFSAKQAIELLEMDGCDLINIKLAKCGGISHALKIADIAELYNVKCMIGCMLEGAISVGGAVHVASARSNIITMLDLDGANLLATNPIEGGAIFNESKIMLTESYGLGIEKIC</sequence>
<keyword evidence="4" id="KW-0460">Magnesium</keyword>
<evidence type="ECO:0000313" key="7">
    <source>
        <dbReference type="EMBL" id="SFV55365.1"/>
    </source>
</evidence>
<gene>
    <name evidence="7" type="ORF">MNB_SV-12-1448</name>
</gene>
<keyword evidence="5" id="KW-0413">Isomerase</keyword>
<proteinExistence type="inferred from homology"/>
<dbReference type="SFLD" id="SFLDG00180">
    <property type="entry name" value="muconate_cycloisomerase"/>
    <property type="match status" value="1"/>
</dbReference>
<name>A0A1W1BPG0_9ZZZZ</name>
<dbReference type="SUPFAM" id="SSF51604">
    <property type="entry name" value="Enolase C-terminal domain-like"/>
    <property type="match status" value="1"/>
</dbReference>
<dbReference type="FunFam" id="3.30.390.10:FF:000009">
    <property type="entry name" value="Hydrophobic dipeptide epimerase"/>
    <property type="match status" value="1"/>
</dbReference>
<feature type="domain" description="Mandelate racemase/muconate lactonizing enzyme C-terminal" evidence="6">
    <location>
        <begin position="140"/>
        <end position="237"/>
    </location>
</feature>
<dbReference type="Pfam" id="PF13378">
    <property type="entry name" value="MR_MLE_C"/>
    <property type="match status" value="1"/>
</dbReference>
<dbReference type="SFLD" id="SFLDF00009">
    <property type="entry name" value="o-succinylbenzoate_synthase"/>
    <property type="match status" value="1"/>
</dbReference>
<dbReference type="Pfam" id="PF02746">
    <property type="entry name" value="MR_MLE_N"/>
    <property type="match status" value="1"/>
</dbReference>
<dbReference type="GO" id="GO:0016855">
    <property type="term" value="F:racemase and epimerase activity, acting on amino acids and derivatives"/>
    <property type="evidence" value="ECO:0007669"/>
    <property type="project" value="InterPro"/>
</dbReference>
<dbReference type="SMART" id="SM00922">
    <property type="entry name" value="MR_MLE"/>
    <property type="match status" value="1"/>
</dbReference>
<dbReference type="AlphaFoldDB" id="A0A1W1BPG0"/>
<dbReference type="InterPro" id="IPR029017">
    <property type="entry name" value="Enolase-like_N"/>
</dbReference>
<dbReference type="InterPro" id="IPR034603">
    <property type="entry name" value="Dipeptide_epimerase"/>
</dbReference>
<dbReference type="GO" id="GO:0046872">
    <property type="term" value="F:metal ion binding"/>
    <property type="evidence" value="ECO:0007669"/>
    <property type="project" value="UniProtKB-KW"/>
</dbReference>
<dbReference type="InterPro" id="IPR013342">
    <property type="entry name" value="Mandelate_racemase_C"/>
</dbReference>
<evidence type="ECO:0000259" key="6">
    <source>
        <dbReference type="SMART" id="SM00922"/>
    </source>
</evidence>
<accession>A0A1W1BPG0</accession>
<dbReference type="SFLD" id="SFLDS00001">
    <property type="entry name" value="Enolase"/>
    <property type="match status" value="1"/>
</dbReference>
<evidence type="ECO:0000256" key="3">
    <source>
        <dbReference type="ARBA" id="ARBA00022723"/>
    </source>
</evidence>
<evidence type="ECO:0000256" key="1">
    <source>
        <dbReference type="ARBA" id="ARBA00001946"/>
    </source>
</evidence>
<organism evidence="7">
    <name type="scientific">hydrothermal vent metagenome</name>
    <dbReference type="NCBI Taxonomy" id="652676"/>
    <lineage>
        <taxon>unclassified sequences</taxon>
        <taxon>metagenomes</taxon>
        <taxon>ecological metagenomes</taxon>
    </lineage>
</organism>
<dbReference type="SUPFAM" id="SSF54826">
    <property type="entry name" value="Enolase N-terminal domain-like"/>
    <property type="match status" value="1"/>
</dbReference>
<dbReference type="Gene3D" id="3.20.20.120">
    <property type="entry name" value="Enolase-like C-terminal domain"/>
    <property type="match status" value="1"/>
</dbReference>